<evidence type="ECO:0000313" key="11">
    <source>
        <dbReference type="Proteomes" id="UP000595140"/>
    </source>
</evidence>
<gene>
    <name evidence="10" type="ORF">CCAM_LOCUS17723</name>
</gene>
<dbReference type="InterPro" id="IPR036961">
    <property type="entry name" value="Kinesin_motor_dom_sf"/>
</dbReference>
<keyword evidence="8" id="KW-1133">Transmembrane helix</keyword>
<dbReference type="GO" id="GO:0016459">
    <property type="term" value="C:myosin complex"/>
    <property type="evidence" value="ECO:0007669"/>
    <property type="project" value="UniProtKB-KW"/>
</dbReference>
<feature type="transmembrane region" description="Helical" evidence="8">
    <location>
        <begin position="7"/>
        <end position="27"/>
    </location>
</feature>
<dbReference type="InterPro" id="IPR027417">
    <property type="entry name" value="P-loop_NTPase"/>
</dbReference>
<dbReference type="GO" id="GO:0000146">
    <property type="term" value="F:microfilament motor activity"/>
    <property type="evidence" value="ECO:0007669"/>
    <property type="project" value="TreeGrafter"/>
</dbReference>
<dbReference type="GO" id="GO:0051015">
    <property type="term" value="F:actin filament binding"/>
    <property type="evidence" value="ECO:0007669"/>
    <property type="project" value="TreeGrafter"/>
</dbReference>
<dbReference type="AlphaFoldDB" id="A0A484LHZ9"/>
<evidence type="ECO:0000256" key="7">
    <source>
        <dbReference type="PROSITE-ProRule" id="PRU00782"/>
    </source>
</evidence>
<evidence type="ECO:0000259" key="9">
    <source>
        <dbReference type="PROSITE" id="PS51456"/>
    </source>
</evidence>
<evidence type="ECO:0000256" key="6">
    <source>
        <dbReference type="ARBA" id="ARBA00023203"/>
    </source>
</evidence>
<protein>
    <recommendedName>
        <fullName evidence="9">Myosin motor domain-containing protein</fullName>
    </recommendedName>
</protein>
<dbReference type="Gene3D" id="3.40.850.10">
    <property type="entry name" value="Kinesin motor domain"/>
    <property type="match status" value="1"/>
</dbReference>
<dbReference type="Proteomes" id="UP000595140">
    <property type="component" value="Unassembled WGS sequence"/>
</dbReference>
<dbReference type="Pfam" id="PF00063">
    <property type="entry name" value="Myosin_head"/>
    <property type="match status" value="1"/>
</dbReference>
<keyword evidence="8" id="KW-0812">Transmembrane</keyword>
<reference evidence="10 11" key="1">
    <citation type="submission" date="2018-04" db="EMBL/GenBank/DDBJ databases">
        <authorList>
            <person name="Vogel A."/>
        </authorList>
    </citation>
    <scope>NUCLEOTIDE SEQUENCE [LARGE SCALE GENOMIC DNA]</scope>
</reference>
<dbReference type="EMBL" id="OOIL02001457">
    <property type="protein sequence ID" value="VFQ75947.1"/>
    <property type="molecule type" value="Genomic_DNA"/>
</dbReference>
<evidence type="ECO:0000256" key="5">
    <source>
        <dbReference type="ARBA" id="ARBA00023175"/>
    </source>
</evidence>
<proteinExistence type="inferred from homology"/>
<evidence type="ECO:0000256" key="2">
    <source>
        <dbReference type="ARBA" id="ARBA00022741"/>
    </source>
</evidence>
<dbReference type="GO" id="GO:0007015">
    <property type="term" value="P:actin filament organization"/>
    <property type="evidence" value="ECO:0007669"/>
    <property type="project" value="TreeGrafter"/>
</dbReference>
<comment type="similarity">
    <text evidence="7">Belongs to the TRAFAC class myosin-kinesin ATPase superfamily. Myosin family.</text>
</comment>
<keyword evidence="3" id="KW-0067">ATP-binding</keyword>
<keyword evidence="11" id="KW-1185">Reference proteome</keyword>
<keyword evidence="6 7" id="KW-0009">Actin-binding</keyword>
<keyword evidence="4 7" id="KW-0518">Myosin</keyword>
<accession>A0A484LHZ9</accession>
<dbReference type="GO" id="GO:0016020">
    <property type="term" value="C:membrane"/>
    <property type="evidence" value="ECO:0007669"/>
    <property type="project" value="TreeGrafter"/>
</dbReference>
<sequence>MARRELCLIVIVLAMVAMAMLVAILILKWTDHSNDTGIWKDQASNETEAIGKHSDHSGDFAGPSALDRSRIGFPAFDKIRWDEFDLLNKIGLQSQQVADASYIESGLATPEKQESRDALAKTVYSKLFDWLVEKINKSIGQDPDSQLLIGVLDIYGFESFRTNRCLAVSNSFALI</sequence>
<evidence type="ECO:0000256" key="3">
    <source>
        <dbReference type="ARBA" id="ARBA00022840"/>
    </source>
</evidence>
<dbReference type="Gene3D" id="1.20.120.720">
    <property type="entry name" value="Myosin VI head, motor domain, U50 subdomain"/>
    <property type="match status" value="1"/>
</dbReference>
<evidence type="ECO:0000256" key="4">
    <source>
        <dbReference type="ARBA" id="ARBA00023123"/>
    </source>
</evidence>
<dbReference type="SUPFAM" id="SSF52540">
    <property type="entry name" value="P-loop containing nucleoside triphosphate hydrolases"/>
    <property type="match status" value="1"/>
</dbReference>
<dbReference type="PANTHER" id="PTHR13140">
    <property type="entry name" value="MYOSIN"/>
    <property type="match status" value="1"/>
</dbReference>
<comment type="subcellular location">
    <subcellularLocation>
        <location evidence="1">Plastid</location>
    </subcellularLocation>
</comment>
<comment type="caution">
    <text evidence="7">Lacks conserved residue(s) required for the propagation of feature annotation.</text>
</comment>
<name>A0A484LHZ9_9ASTE</name>
<dbReference type="GO" id="GO:0009536">
    <property type="term" value="C:plastid"/>
    <property type="evidence" value="ECO:0007669"/>
    <property type="project" value="UniProtKB-SubCell"/>
</dbReference>
<keyword evidence="2" id="KW-0547">Nucleotide-binding</keyword>
<dbReference type="PROSITE" id="PS51456">
    <property type="entry name" value="MYOSIN_MOTOR"/>
    <property type="match status" value="1"/>
</dbReference>
<dbReference type="PANTHER" id="PTHR13140:SF270">
    <property type="entry name" value="MYOSIN-12"/>
    <property type="match status" value="1"/>
</dbReference>
<evidence type="ECO:0000256" key="1">
    <source>
        <dbReference type="ARBA" id="ARBA00004474"/>
    </source>
</evidence>
<keyword evidence="5" id="KW-0505">Motor protein</keyword>
<dbReference type="OrthoDB" id="1303476at2759"/>
<dbReference type="GO" id="GO:0005524">
    <property type="term" value="F:ATP binding"/>
    <property type="evidence" value="ECO:0007669"/>
    <property type="project" value="UniProtKB-KW"/>
</dbReference>
<evidence type="ECO:0000256" key="8">
    <source>
        <dbReference type="SAM" id="Phobius"/>
    </source>
</evidence>
<evidence type="ECO:0000313" key="10">
    <source>
        <dbReference type="EMBL" id="VFQ75947.1"/>
    </source>
</evidence>
<feature type="domain" description="Myosin motor" evidence="9">
    <location>
        <begin position="1"/>
        <end position="175"/>
    </location>
</feature>
<keyword evidence="8" id="KW-0472">Membrane</keyword>
<organism evidence="10 11">
    <name type="scientific">Cuscuta campestris</name>
    <dbReference type="NCBI Taxonomy" id="132261"/>
    <lineage>
        <taxon>Eukaryota</taxon>
        <taxon>Viridiplantae</taxon>
        <taxon>Streptophyta</taxon>
        <taxon>Embryophyta</taxon>
        <taxon>Tracheophyta</taxon>
        <taxon>Spermatophyta</taxon>
        <taxon>Magnoliopsida</taxon>
        <taxon>eudicotyledons</taxon>
        <taxon>Gunneridae</taxon>
        <taxon>Pentapetalae</taxon>
        <taxon>asterids</taxon>
        <taxon>lamiids</taxon>
        <taxon>Solanales</taxon>
        <taxon>Convolvulaceae</taxon>
        <taxon>Cuscuteae</taxon>
        <taxon>Cuscuta</taxon>
        <taxon>Cuscuta subgen. Grammica</taxon>
        <taxon>Cuscuta sect. Cleistogrammica</taxon>
    </lineage>
</organism>
<dbReference type="InterPro" id="IPR001609">
    <property type="entry name" value="Myosin_head_motor_dom-like"/>
</dbReference>